<proteinExistence type="inferred from homology"/>
<dbReference type="GO" id="GO:0005829">
    <property type="term" value="C:cytosol"/>
    <property type="evidence" value="ECO:0007669"/>
    <property type="project" value="TreeGrafter"/>
</dbReference>
<dbReference type="UniPathway" id="UPA00060"/>
<sequence>MEFNQYLLVQSKDERKIIAKTQFVQALVNGSLPQEARNYYVAQDHFYVDKFDEFFQAVFQKLPIQLQIKKPQANGLEAEAHEALKPSPDLSNIAVGEHNVAYLQHIEHAVKTSDPIAGILALLPCTESYHLLARDFTDQADPKFKAWFDYYTSSDYLAFTNWLWQSLNILVPEYQQISSTQLAEWEAIYHLAYQDEIKFWQAVPMDLDQVEFN</sequence>
<dbReference type="Proteomes" id="UP000516446">
    <property type="component" value="Chromosome"/>
</dbReference>
<comment type="catalytic activity">
    <reaction evidence="1">
        <text>4-amino-5-aminomethyl-2-methylpyrimidine + H2O = 4-amino-5-hydroxymethyl-2-methylpyrimidine + NH4(+)</text>
        <dbReference type="Rhea" id="RHEA:31799"/>
        <dbReference type="ChEBI" id="CHEBI:15377"/>
        <dbReference type="ChEBI" id="CHEBI:16892"/>
        <dbReference type="ChEBI" id="CHEBI:28938"/>
        <dbReference type="ChEBI" id="CHEBI:63416"/>
        <dbReference type="EC" id="3.5.99.2"/>
    </reaction>
</comment>
<dbReference type="GO" id="GO:0050334">
    <property type="term" value="F:thiaminase activity"/>
    <property type="evidence" value="ECO:0007669"/>
    <property type="project" value="UniProtKB-EC"/>
</dbReference>
<dbReference type="InterPro" id="IPR016084">
    <property type="entry name" value="Haem_Oase-like_multi-hlx"/>
</dbReference>
<evidence type="ECO:0000256" key="2">
    <source>
        <dbReference type="ARBA" id="ARBA00004948"/>
    </source>
</evidence>
<dbReference type="InterPro" id="IPR004305">
    <property type="entry name" value="Thiaminase-2/PQQC"/>
</dbReference>
<evidence type="ECO:0000256" key="3">
    <source>
        <dbReference type="ARBA" id="ARBA00010264"/>
    </source>
</evidence>
<organism evidence="10 11">
    <name type="scientific">Weissella koreensis</name>
    <dbReference type="NCBI Taxonomy" id="165096"/>
    <lineage>
        <taxon>Bacteria</taxon>
        <taxon>Bacillati</taxon>
        <taxon>Bacillota</taxon>
        <taxon>Bacilli</taxon>
        <taxon>Lactobacillales</taxon>
        <taxon>Lactobacillaceae</taxon>
        <taxon>Weissella</taxon>
    </lineage>
</organism>
<evidence type="ECO:0000313" key="10">
    <source>
        <dbReference type="EMBL" id="QNT64166.1"/>
    </source>
</evidence>
<dbReference type="Pfam" id="PF03070">
    <property type="entry name" value="TENA_THI-4"/>
    <property type="match status" value="1"/>
</dbReference>
<comment type="catalytic activity">
    <reaction evidence="8">
        <text>thiamine + H2O = 5-(2-hydroxyethyl)-4-methylthiazole + 4-amino-5-hydroxymethyl-2-methylpyrimidine + H(+)</text>
        <dbReference type="Rhea" id="RHEA:17509"/>
        <dbReference type="ChEBI" id="CHEBI:15377"/>
        <dbReference type="ChEBI" id="CHEBI:15378"/>
        <dbReference type="ChEBI" id="CHEBI:16892"/>
        <dbReference type="ChEBI" id="CHEBI:17957"/>
        <dbReference type="ChEBI" id="CHEBI:18385"/>
        <dbReference type="EC" id="3.5.99.2"/>
    </reaction>
</comment>
<evidence type="ECO:0000313" key="11">
    <source>
        <dbReference type="Proteomes" id="UP000516446"/>
    </source>
</evidence>
<protein>
    <recommendedName>
        <fullName evidence="6">Aminopyrimidine aminohydrolase</fullName>
        <ecNumber evidence="5">3.5.99.2</ecNumber>
    </recommendedName>
</protein>
<comment type="subunit">
    <text evidence="4">Homotetramer.</text>
</comment>
<dbReference type="SUPFAM" id="SSF48613">
    <property type="entry name" value="Heme oxygenase-like"/>
    <property type="match status" value="1"/>
</dbReference>
<dbReference type="CDD" id="cd16099">
    <property type="entry name" value="TenA_PqqC-like"/>
    <property type="match status" value="1"/>
</dbReference>
<evidence type="ECO:0000256" key="5">
    <source>
        <dbReference type="ARBA" id="ARBA00012684"/>
    </source>
</evidence>
<evidence type="ECO:0000256" key="7">
    <source>
        <dbReference type="ARBA" id="ARBA00022977"/>
    </source>
</evidence>
<reference evidence="10 11" key="1">
    <citation type="submission" date="2019-08" db="EMBL/GenBank/DDBJ databases">
        <authorList>
            <person name="Chang H.C."/>
            <person name="Mun S.Y."/>
        </authorList>
    </citation>
    <scope>NUCLEOTIDE SEQUENCE [LARGE SCALE GENOMIC DNA]</scope>
    <source>
        <strain evidence="10 11">SK</strain>
    </source>
</reference>
<evidence type="ECO:0000256" key="1">
    <source>
        <dbReference type="ARBA" id="ARBA00001881"/>
    </source>
</evidence>
<dbReference type="Gene3D" id="1.20.910.10">
    <property type="entry name" value="Heme oxygenase-like"/>
    <property type="match status" value="1"/>
</dbReference>
<comment type="similarity">
    <text evidence="3">Belongs to the TenA family.</text>
</comment>
<evidence type="ECO:0000256" key="8">
    <source>
        <dbReference type="ARBA" id="ARBA00048337"/>
    </source>
</evidence>
<dbReference type="RefSeq" id="WP_006845885.1">
    <property type="nucleotide sequence ID" value="NZ_CP026847.1"/>
</dbReference>
<dbReference type="EMBL" id="CP043431">
    <property type="protein sequence ID" value="QNT64166.1"/>
    <property type="molecule type" value="Genomic_DNA"/>
</dbReference>
<dbReference type="InterPro" id="IPR050967">
    <property type="entry name" value="Thiamine_Salvage_TenA"/>
</dbReference>
<accession>A0A7H1ML30</accession>
<evidence type="ECO:0000259" key="9">
    <source>
        <dbReference type="Pfam" id="PF03070"/>
    </source>
</evidence>
<dbReference type="GO" id="GO:0009229">
    <property type="term" value="P:thiamine diphosphate biosynthetic process"/>
    <property type="evidence" value="ECO:0007669"/>
    <property type="project" value="UniProtKB-UniPathway"/>
</dbReference>
<gene>
    <name evidence="10" type="ORF">FY536_02270</name>
</gene>
<dbReference type="PANTHER" id="PTHR43198">
    <property type="entry name" value="BIFUNCTIONAL TH2 PROTEIN"/>
    <property type="match status" value="1"/>
</dbReference>
<feature type="domain" description="Thiaminase-2/PQQC" evidence="9">
    <location>
        <begin position="22"/>
        <end position="202"/>
    </location>
</feature>
<keyword evidence="7" id="KW-0784">Thiamine biosynthesis</keyword>
<name>A0A7H1ML30_9LACO</name>
<dbReference type="GO" id="GO:0009228">
    <property type="term" value="P:thiamine biosynthetic process"/>
    <property type="evidence" value="ECO:0007669"/>
    <property type="project" value="UniProtKB-KW"/>
</dbReference>
<keyword evidence="11" id="KW-1185">Reference proteome</keyword>
<evidence type="ECO:0000256" key="4">
    <source>
        <dbReference type="ARBA" id="ARBA00011881"/>
    </source>
</evidence>
<evidence type="ECO:0000256" key="6">
    <source>
        <dbReference type="ARBA" id="ARBA00013647"/>
    </source>
</evidence>
<comment type="pathway">
    <text evidence="2">Cofactor biosynthesis; thiamine diphosphate biosynthesis.</text>
</comment>
<dbReference type="AlphaFoldDB" id="A0A7H1ML30"/>
<dbReference type="EC" id="3.5.99.2" evidence="5"/>
<dbReference type="PANTHER" id="PTHR43198:SF2">
    <property type="entry name" value="SI:CH1073-67J19.1-RELATED"/>
    <property type="match status" value="1"/>
</dbReference>